<dbReference type="InterPro" id="IPR049730">
    <property type="entry name" value="SNF2/RAD54-like_C"/>
</dbReference>
<sequence>LLASSSYAIAGTLETIRNRLVLMKDNMLEDASLVENIIKEEDIEEEILEEFLNGKDDQMQIEEPNQHSTIIDKQKLANEIEELNRFIQWSRSIGIDTKTRALIKALEIGFAKMEEIGAAKKAVIFTESRRTQRFLLDFLESKGYAGRVITFNGTNVESSSCDIYEKWIEANKNTGRIVGSRPINMRIAIIEHFRDHADVLIATEAAAEGINLQFCSLVINYDLPWNPQRIEQRIGRCHRYGQKHDVVVINFLNERNEADRRVYELLNEKFNLFTGIFGASDEVLGSIESGVDFERRILEIYQQCRTINEIEKAFQDLRAELDESISKRLNKTRRILLEHFDEDVHARLKVNLSDAREQLDRVGKMFWKLTNFILKDNALFEDSALSFKLLHYPAPDILEGTYHMVSKENPNVPGEFLYRLSHPLGEYVIQTGKQIPVSSASVDFLISQHPVKISVIEELKGKSGWLILQHLIIDSFDREEYLLFSSIDNNGNALDQETCEKLFHCNAVMQEHVIIPHEIEERLLSDADRHTKATINKSLERNNMHFNEAREQLEKWADDLILAAEKELGDTKEQIKLFRRQARQATSIQEQHEMQEKIRDLELKKRRLRQRIFDVEDKIIEKRDKLINAIEKRMLHRTSSNKVFMIHWNVA</sequence>
<dbReference type="Proteomes" id="UP000178943">
    <property type="component" value="Unassembled WGS sequence"/>
</dbReference>
<dbReference type="STRING" id="1817863.A2Y62_11270"/>
<dbReference type="SMART" id="SM00490">
    <property type="entry name" value="HELICc"/>
    <property type="match status" value="1"/>
</dbReference>
<keyword evidence="1" id="KW-0378">Hydrolase</keyword>
<dbReference type="GO" id="GO:0016787">
    <property type="term" value="F:hydrolase activity"/>
    <property type="evidence" value="ECO:0007669"/>
    <property type="project" value="UniProtKB-KW"/>
</dbReference>
<dbReference type="PROSITE" id="PS51194">
    <property type="entry name" value="HELICASE_CTER"/>
    <property type="match status" value="1"/>
</dbReference>
<dbReference type="CDD" id="cd18793">
    <property type="entry name" value="SF2_C_SNF"/>
    <property type="match status" value="1"/>
</dbReference>
<accession>A0A1F5VW74</accession>
<evidence type="ECO:0000256" key="1">
    <source>
        <dbReference type="ARBA" id="ARBA00022801"/>
    </source>
</evidence>
<evidence type="ECO:0000256" key="2">
    <source>
        <dbReference type="SAM" id="Coils"/>
    </source>
</evidence>
<name>A0A1F5VW74_9BACT</name>
<dbReference type="Pfam" id="PF00271">
    <property type="entry name" value="Helicase_C"/>
    <property type="match status" value="1"/>
</dbReference>
<keyword evidence="4" id="KW-0067">ATP-binding</keyword>
<dbReference type="GO" id="GO:0004386">
    <property type="term" value="F:helicase activity"/>
    <property type="evidence" value="ECO:0007669"/>
    <property type="project" value="UniProtKB-KW"/>
</dbReference>
<dbReference type="PANTHER" id="PTHR10799">
    <property type="entry name" value="SNF2/RAD54 HELICASE FAMILY"/>
    <property type="match status" value="1"/>
</dbReference>
<protein>
    <submittedName>
        <fullName evidence="4">ATP-dependent helicase</fullName>
    </submittedName>
</protein>
<organism evidence="4 5">
    <name type="scientific">Candidatus Fischerbacteria bacterium RBG_13_37_8</name>
    <dbReference type="NCBI Taxonomy" id="1817863"/>
    <lineage>
        <taxon>Bacteria</taxon>
        <taxon>Candidatus Fischeribacteriota</taxon>
    </lineage>
</organism>
<keyword evidence="4" id="KW-0547">Nucleotide-binding</keyword>
<feature type="domain" description="Helicase C-terminal" evidence="3">
    <location>
        <begin position="105"/>
        <end position="284"/>
    </location>
</feature>
<dbReference type="InterPro" id="IPR001650">
    <property type="entry name" value="Helicase_C-like"/>
</dbReference>
<reference evidence="4 5" key="1">
    <citation type="journal article" date="2016" name="Nat. Commun.">
        <title>Thousands of microbial genomes shed light on interconnected biogeochemical processes in an aquifer system.</title>
        <authorList>
            <person name="Anantharaman K."/>
            <person name="Brown C.T."/>
            <person name="Hug L.A."/>
            <person name="Sharon I."/>
            <person name="Castelle C.J."/>
            <person name="Probst A.J."/>
            <person name="Thomas B.C."/>
            <person name="Singh A."/>
            <person name="Wilkins M.J."/>
            <person name="Karaoz U."/>
            <person name="Brodie E.L."/>
            <person name="Williams K.H."/>
            <person name="Hubbard S.S."/>
            <person name="Banfield J.F."/>
        </authorList>
    </citation>
    <scope>NUCLEOTIDE SEQUENCE [LARGE SCALE GENOMIC DNA]</scope>
</reference>
<keyword evidence="4" id="KW-0347">Helicase</keyword>
<dbReference type="InterPro" id="IPR027417">
    <property type="entry name" value="P-loop_NTPase"/>
</dbReference>
<proteinExistence type="predicted"/>
<evidence type="ECO:0000313" key="5">
    <source>
        <dbReference type="Proteomes" id="UP000178943"/>
    </source>
</evidence>
<dbReference type="Gene3D" id="3.40.50.300">
    <property type="entry name" value="P-loop containing nucleotide triphosphate hydrolases"/>
    <property type="match status" value="1"/>
</dbReference>
<dbReference type="AlphaFoldDB" id="A0A1F5VW74"/>
<dbReference type="EMBL" id="MFGW01000042">
    <property type="protein sequence ID" value="OGF67696.1"/>
    <property type="molecule type" value="Genomic_DNA"/>
</dbReference>
<keyword evidence="2" id="KW-0175">Coiled coil</keyword>
<feature type="coiled-coil region" evidence="2">
    <location>
        <begin position="561"/>
        <end position="618"/>
    </location>
</feature>
<feature type="non-terminal residue" evidence="4">
    <location>
        <position position="1"/>
    </location>
</feature>
<gene>
    <name evidence="4" type="ORF">A2Y62_11270</name>
</gene>
<dbReference type="SUPFAM" id="SSF52540">
    <property type="entry name" value="P-loop containing nucleoside triphosphate hydrolases"/>
    <property type="match status" value="1"/>
</dbReference>
<comment type="caution">
    <text evidence="4">The sequence shown here is derived from an EMBL/GenBank/DDBJ whole genome shotgun (WGS) entry which is preliminary data.</text>
</comment>
<evidence type="ECO:0000259" key="3">
    <source>
        <dbReference type="PROSITE" id="PS51194"/>
    </source>
</evidence>
<evidence type="ECO:0000313" key="4">
    <source>
        <dbReference type="EMBL" id="OGF67696.1"/>
    </source>
</evidence>